<dbReference type="RefSeq" id="WP_066645697.1">
    <property type="nucleotide sequence ID" value="NZ_VWXL01000052.1"/>
</dbReference>
<evidence type="ECO:0000256" key="1">
    <source>
        <dbReference type="ARBA" id="ARBA00006581"/>
    </source>
</evidence>
<sequence length="147" mass="15339">MKKTVKIKKLRENAVLPTRGSEGAAGLDLYACIDEPVLIEPRGLYRIPTGVAVALPGPDTVGLIFGRSGLGVKHGITLSNAVGVIDSDYRGELIVGIVNSGDASYLLSPGERFAQLVVAPVFQAELLETDDLGETDRGDGGFGSTGK</sequence>
<comment type="caution">
    <text evidence="7">The sequence shown here is derived from an EMBL/GenBank/DDBJ whole genome shotgun (WGS) entry which is preliminary data.</text>
</comment>
<accession>A0A6N8HZJ5</accession>
<dbReference type="GO" id="GO:0006226">
    <property type="term" value="P:dUMP biosynthetic process"/>
    <property type="evidence" value="ECO:0007669"/>
    <property type="project" value="UniProtKB-UniRule"/>
</dbReference>
<dbReference type="AlphaFoldDB" id="A0A6N8HZJ5"/>
<dbReference type="EMBL" id="VWXL01000052">
    <property type="protein sequence ID" value="MVB11015.1"/>
    <property type="molecule type" value="Genomic_DNA"/>
</dbReference>
<keyword evidence="5" id="KW-0479">Metal-binding</keyword>
<evidence type="ECO:0000313" key="8">
    <source>
        <dbReference type="Proteomes" id="UP000469440"/>
    </source>
</evidence>
<dbReference type="SUPFAM" id="SSF51283">
    <property type="entry name" value="dUTPase-like"/>
    <property type="match status" value="1"/>
</dbReference>
<comment type="function">
    <text evidence="5">This enzyme is involved in nucleotide metabolism: it produces dUMP, the immediate precursor of thymidine nucleotides and it decreases the intracellular concentration of dUTP so that uracil cannot be incorporated into DNA.</text>
</comment>
<dbReference type="InterPro" id="IPR008181">
    <property type="entry name" value="dUTPase"/>
</dbReference>
<gene>
    <name evidence="5 7" type="primary">dut</name>
    <name evidence="7" type="ORF">CAFE_17170</name>
</gene>
<evidence type="ECO:0000256" key="2">
    <source>
        <dbReference type="ARBA" id="ARBA00022801"/>
    </source>
</evidence>
<feature type="binding site" evidence="5">
    <location>
        <position position="80"/>
    </location>
    <ligand>
        <name>substrate</name>
    </ligand>
</feature>
<comment type="similarity">
    <text evidence="1 5">Belongs to the dUTPase family.</text>
</comment>
<dbReference type="InterPro" id="IPR036157">
    <property type="entry name" value="dUTPase-like_sf"/>
</dbReference>
<comment type="catalytic activity">
    <reaction evidence="4 5">
        <text>dUTP + H2O = dUMP + diphosphate + H(+)</text>
        <dbReference type="Rhea" id="RHEA:10248"/>
        <dbReference type="ChEBI" id="CHEBI:15377"/>
        <dbReference type="ChEBI" id="CHEBI:15378"/>
        <dbReference type="ChEBI" id="CHEBI:33019"/>
        <dbReference type="ChEBI" id="CHEBI:61555"/>
        <dbReference type="ChEBI" id="CHEBI:246422"/>
        <dbReference type="EC" id="3.6.1.23"/>
    </reaction>
</comment>
<dbReference type="Pfam" id="PF00692">
    <property type="entry name" value="dUTPase"/>
    <property type="match status" value="1"/>
</dbReference>
<dbReference type="Proteomes" id="UP000469440">
    <property type="component" value="Unassembled WGS sequence"/>
</dbReference>
<evidence type="ECO:0000256" key="4">
    <source>
        <dbReference type="ARBA" id="ARBA00047686"/>
    </source>
</evidence>
<keyword evidence="2 5" id="KW-0378">Hydrolase</keyword>
<dbReference type="GO" id="GO:0004170">
    <property type="term" value="F:dUTP diphosphatase activity"/>
    <property type="evidence" value="ECO:0007669"/>
    <property type="project" value="UniProtKB-UniRule"/>
</dbReference>
<dbReference type="UniPathway" id="UPA00610">
    <property type="reaction ID" value="UER00666"/>
</dbReference>
<feature type="binding site" evidence="5">
    <location>
        <begin position="84"/>
        <end position="86"/>
    </location>
    <ligand>
        <name>substrate</name>
    </ligand>
</feature>
<dbReference type="HAMAP" id="MF_00116">
    <property type="entry name" value="dUTPase_bact"/>
    <property type="match status" value="1"/>
</dbReference>
<dbReference type="CDD" id="cd07557">
    <property type="entry name" value="trimeric_dUTPase"/>
    <property type="match status" value="1"/>
</dbReference>
<dbReference type="NCBIfam" id="NF001862">
    <property type="entry name" value="PRK00601.1"/>
    <property type="match status" value="1"/>
</dbReference>
<name>A0A6N8HZJ5_9FIRM</name>
<dbReference type="PANTHER" id="PTHR11241">
    <property type="entry name" value="DEOXYURIDINE 5'-TRIPHOSPHATE NUCLEOTIDOHYDROLASE"/>
    <property type="match status" value="1"/>
</dbReference>
<keyword evidence="8" id="KW-1185">Reference proteome</keyword>
<feature type="domain" description="dUTPase-like" evidence="6">
    <location>
        <begin position="13"/>
        <end position="146"/>
    </location>
</feature>
<comment type="cofactor">
    <cofactor evidence="5">
        <name>Mg(2+)</name>
        <dbReference type="ChEBI" id="CHEBI:18420"/>
    </cofactor>
</comment>
<comment type="caution">
    <text evidence="5">Lacks conserved residue(s) required for the propagation of feature annotation.</text>
</comment>
<evidence type="ECO:0000256" key="5">
    <source>
        <dbReference type="HAMAP-Rule" id="MF_00116"/>
    </source>
</evidence>
<reference evidence="7 8" key="1">
    <citation type="submission" date="2019-09" db="EMBL/GenBank/DDBJ databases">
        <title>Genome sequence of Clostridium sp. EA1.</title>
        <authorList>
            <person name="Poehlein A."/>
            <person name="Bengelsdorf F.R."/>
            <person name="Daniel R."/>
        </authorList>
    </citation>
    <scope>NUCLEOTIDE SEQUENCE [LARGE SCALE GENOMIC DNA]</scope>
    <source>
        <strain evidence="7 8">EA1</strain>
    </source>
</reference>
<protein>
    <recommendedName>
        <fullName evidence="5">Deoxyuridine 5'-triphosphate nucleotidohydrolase</fullName>
        <shortName evidence="5">dUTPase</shortName>
        <ecNumber evidence="5">3.6.1.23</ecNumber>
    </recommendedName>
    <alternativeName>
        <fullName evidence="5">dUTP pyrophosphatase</fullName>
    </alternativeName>
</protein>
<comment type="pathway">
    <text evidence="5">Pyrimidine metabolism; dUMP biosynthesis; dUMP from dCTP (dUTP route): step 2/2.</text>
</comment>
<keyword evidence="5" id="KW-0460">Magnesium</keyword>
<dbReference type="OrthoDB" id="9809956at2"/>
<dbReference type="GO" id="GO:0000287">
    <property type="term" value="F:magnesium ion binding"/>
    <property type="evidence" value="ECO:0007669"/>
    <property type="project" value="UniProtKB-UniRule"/>
</dbReference>
<dbReference type="NCBIfam" id="TIGR00576">
    <property type="entry name" value="dut"/>
    <property type="match status" value="1"/>
</dbReference>
<dbReference type="InterPro" id="IPR033704">
    <property type="entry name" value="dUTPase_trimeric"/>
</dbReference>
<dbReference type="Gene3D" id="2.70.40.10">
    <property type="match status" value="1"/>
</dbReference>
<dbReference type="EC" id="3.6.1.23" evidence="5"/>
<evidence type="ECO:0000256" key="3">
    <source>
        <dbReference type="ARBA" id="ARBA00023080"/>
    </source>
</evidence>
<proteinExistence type="inferred from homology"/>
<dbReference type="PANTHER" id="PTHR11241:SF0">
    <property type="entry name" value="DEOXYURIDINE 5'-TRIPHOSPHATE NUCLEOTIDOHYDROLASE"/>
    <property type="match status" value="1"/>
</dbReference>
<evidence type="ECO:0000259" key="6">
    <source>
        <dbReference type="Pfam" id="PF00692"/>
    </source>
</evidence>
<feature type="binding site" evidence="5">
    <location>
        <begin position="67"/>
        <end position="69"/>
    </location>
    <ligand>
        <name>substrate</name>
    </ligand>
</feature>
<evidence type="ECO:0000313" key="7">
    <source>
        <dbReference type="EMBL" id="MVB11015.1"/>
    </source>
</evidence>
<organism evidence="7 8">
    <name type="scientific">Caproicibacter fermentans</name>
    <dbReference type="NCBI Taxonomy" id="2576756"/>
    <lineage>
        <taxon>Bacteria</taxon>
        <taxon>Bacillati</taxon>
        <taxon>Bacillota</taxon>
        <taxon>Clostridia</taxon>
        <taxon>Eubacteriales</taxon>
        <taxon>Acutalibacteraceae</taxon>
        <taxon>Caproicibacter</taxon>
    </lineage>
</organism>
<dbReference type="InterPro" id="IPR029054">
    <property type="entry name" value="dUTPase-like"/>
</dbReference>
<dbReference type="GO" id="GO:0046081">
    <property type="term" value="P:dUTP catabolic process"/>
    <property type="evidence" value="ECO:0007669"/>
    <property type="project" value="InterPro"/>
</dbReference>
<keyword evidence="3 5" id="KW-0546">Nucleotide metabolism</keyword>